<feature type="transmembrane region" description="Helical" evidence="10">
    <location>
        <begin position="197"/>
        <end position="218"/>
    </location>
</feature>
<evidence type="ECO:0000256" key="8">
    <source>
        <dbReference type="ARBA" id="ARBA00023136"/>
    </source>
</evidence>
<gene>
    <name evidence="11" type="ORF">AMAG_03987</name>
</gene>
<name>A0A0L0S7S0_ALLM3</name>
<dbReference type="eggNOG" id="KOG1623">
    <property type="taxonomic scope" value="Eukaryota"/>
</dbReference>
<dbReference type="GO" id="GO:0051119">
    <property type="term" value="F:sugar transmembrane transporter activity"/>
    <property type="evidence" value="ECO:0007669"/>
    <property type="project" value="InterPro"/>
</dbReference>
<feature type="transmembrane region" description="Helical" evidence="10">
    <location>
        <begin position="111"/>
        <end position="132"/>
    </location>
</feature>
<keyword evidence="12" id="KW-1185">Reference proteome</keyword>
<dbReference type="AlphaFoldDB" id="A0A0L0S7S0"/>
<evidence type="ECO:0000313" key="11">
    <source>
        <dbReference type="EMBL" id="KNE58414.1"/>
    </source>
</evidence>
<feature type="compositionally biased region" description="Low complexity" evidence="9">
    <location>
        <begin position="285"/>
        <end position="301"/>
    </location>
</feature>
<protein>
    <recommendedName>
        <fullName evidence="13">Bidirectional sugar transporter SWEET</fullName>
    </recommendedName>
</protein>
<dbReference type="Proteomes" id="UP000054350">
    <property type="component" value="Unassembled WGS sequence"/>
</dbReference>
<feature type="compositionally biased region" description="Low complexity" evidence="9">
    <location>
        <begin position="253"/>
        <end position="264"/>
    </location>
</feature>
<evidence type="ECO:0008006" key="13">
    <source>
        <dbReference type="Google" id="ProtNLM"/>
    </source>
</evidence>
<reference evidence="11 12" key="1">
    <citation type="submission" date="2009-11" db="EMBL/GenBank/DDBJ databases">
        <title>Annotation of Allomyces macrogynus ATCC 38327.</title>
        <authorList>
            <consortium name="The Broad Institute Genome Sequencing Platform"/>
            <person name="Russ C."/>
            <person name="Cuomo C."/>
            <person name="Burger G."/>
            <person name="Gray M.W."/>
            <person name="Holland P.W.H."/>
            <person name="King N."/>
            <person name="Lang F.B.F."/>
            <person name="Roger A.J."/>
            <person name="Ruiz-Trillo I."/>
            <person name="Young S.K."/>
            <person name="Zeng Q."/>
            <person name="Gargeya S."/>
            <person name="Fitzgerald M."/>
            <person name="Haas B."/>
            <person name="Abouelleil A."/>
            <person name="Alvarado L."/>
            <person name="Arachchi H.M."/>
            <person name="Berlin A."/>
            <person name="Chapman S.B."/>
            <person name="Gearin G."/>
            <person name="Goldberg J."/>
            <person name="Griggs A."/>
            <person name="Gujja S."/>
            <person name="Hansen M."/>
            <person name="Heiman D."/>
            <person name="Howarth C."/>
            <person name="Larimer J."/>
            <person name="Lui A."/>
            <person name="MacDonald P.J.P."/>
            <person name="McCowen C."/>
            <person name="Montmayeur A."/>
            <person name="Murphy C."/>
            <person name="Neiman D."/>
            <person name="Pearson M."/>
            <person name="Priest M."/>
            <person name="Roberts A."/>
            <person name="Saif S."/>
            <person name="Shea T."/>
            <person name="Sisk P."/>
            <person name="Stolte C."/>
            <person name="Sykes S."/>
            <person name="Wortman J."/>
            <person name="Nusbaum C."/>
            <person name="Birren B."/>
        </authorList>
    </citation>
    <scope>NUCLEOTIDE SEQUENCE [LARGE SCALE GENOMIC DNA]</scope>
    <source>
        <strain evidence="11 12">ATCC 38327</strain>
    </source>
</reference>
<keyword evidence="8 10" id="KW-0472">Membrane</keyword>
<evidence type="ECO:0000313" key="12">
    <source>
        <dbReference type="Proteomes" id="UP000054350"/>
    </source>
</evidence>
<accession>A0A0L0S7S0</accession>
<evidence type="ECO:0000256" key="9">
    <source>
        <dbReference type="SAM" id="MobiDB-lite"/>
    </source>
</evidence>
<proteinExistence type="inferred from homology"/>
<evidence type="ECO:0000256" key="1">
    <source>
        <dbReference type="ARBA" id="ARBA00004127"/>
    </source>
</evidence>
<organism evidence="11 12">
    <name type="scientific">Allomyces macrogynus (strain ATCC 38327)</name>
    <name type="common">Allomyces javanicus var. macrogynus</name>
    <dbReference type="NCBI Taxonomy" id="578462"/>
    <lineage>
        <taxon>Eukaryota</taxon>
        <taxon>Fungi</taxon>
        <taxon>Fungi incertae sedis</taxon>
        <taxon>Blastocladiomycota</taxon>
        <taxon>Blastocladiomycetes</taxon>
        <taxon>Blastocladiales</taxon>
        <taxon>Blastocladiaceae</taxon>
        <taxon>Allomyces</taxon>
    </lineage>
</organism>
<dbReference type="VEuPathDB" id="FungiDB:AMAG_03987"/>
<dbReference type="PANTHER" id="PTHR10791:SF224">
    <property type="entry name" value="SUGAR TRANSPORTER SWEET"/>
    <property type="match status" value="1"/>
</dbReference>
<keyword evidence="7 10" id="KW-1133">Transmembrane helix</keyword>
<keyword evidence="4" id="KW-0762">Sugar transport</keyword>
<feature type="transmembrane region" description="Helical" evidence="10">
    <location>
        <begin position="169"/>
        <end position="191"/>
    </location>
</feature>
<feature type="region of interest" description="Disordered" evidence="9">
    <location>
        <begin position="229"/>
        <end position="301"/>
    </location>
</feature>
<dbReference type="OMA" id="MIFCNCY"/>
<dbReference type="PANTHER" id="PTHR10791">
    <property type="entry name" value="RAG1-ACTIVATING PROTEIN 1"/>
    <property type="match status" value="1"/>
</dbReference>
<feature type="transmembrane region" description="Helical" evidence="10">
    <location>
        <begin position="138"/>
        <end position="162"/>
    </location>
</feature>
<feature type="transmembrane region" description="Helical" evidence="10">
    <location>
        <begin position="55"/>
        <end position="72"/>
    </location>
</feature>
<dbReference type="InterPro" id="IPR047664">
    <property type="entry name" value="SWEET"/>
</dbReference>
<keyword evidence="3" id="KW-0813">Transport</keyword>
<evidence type="ECO:0000256" key="6">
    <source>
        <dbReference type="ARBA" id="ARBA00022737"/>
    </source>
</evidence>
<dbReference type="GO" id="GO:0012505">
    <property type="term" value="C:endomembrane system"/>
    <property type="evidence" value="ECO:0007669"/>
    <property type="project" value="UniProtKB-SubCell"/>
</dbReference>
<keyword evidence="5 10" id="KW-0812">Transmembrane</keyword>
<feature type="transmembrane region" description="Helical" evidence="10">
    <location>
        <begin position="78"/>
        <end position="99"/>
    </location>
</feature>
<evidence type="ECO:0000256" key="2">
    <source>
        <dbReference type="ARBA" id="ARBA00007809"/>
    </source>
</evidence>
<comment type="similarity">
    <text evidence="2">Belongs to the SWEET sugar transporter family.</text>
</comment>
<evidence type="ECO:0000256" key="4">
    <source>
        <dbReference type="ARBA" id="ARBA00022597"/>
    </source>
</evidence>
<comment type="subcellular location">
    <subcellularLocation>
        <location evidence="1">Endomembrane system</location>
        <topology evidence="1">Multi-pass membrane protein</topology>
    </subcellularLocation>
</comment>
<reference evidence="12" key="2">
    <citation type="submission" date="2009-11" db="EMBL/GenBank/DDBJ databases">
        <title>The Genome Sequence of Allomyces macrogynus strain ATCC 38327.</title>
        <authorList>
            <consortium name="The Broad Institute Genome Sequencing Platform"/>
            <person name="Russ C."/>
            <person name="Cuomo C."/>
            <person name="Shea T."/>
            <person name="Young S.K."/>
            <person name="Zeng Q."/>
            <person name="Koehrsen M."/>
            <person name="Haas B."/>
            <person name="Borodovsky M."/>
            <person name="Guigo R."/>
            <person name="Alvarado L."/>
            <person name="Berlin A."/>
            <person name="Borenstein D."/>
            <person name="Chen Z."/>
            <person name="Engels R."/>
            <person name="Freedman E."/>
            <person name="Gellesch M."/>
            <person name="Goldberg J."/>
            <person name="Griggs A."/>
            <person name="Gujja S."/>
            <person name="Heiman D."/>
            <person name="Hepburn T."/>
            <person name="Howarth C."/>
            <person name="Jen D."/>
            <person name="Larson L."/>
            <person name="Lewis B."/>
            <person name="Mehta T."/>
            <person name="Park D."/>
            <person name="Pearson M."/>
            <person name="Roberts A."/>
            <person name="Saif S."/>
            <person name="Shenoy N."/>
            <person name="Sisk P."/>
            <person name="Stolte C."/>
            <person name="Sykes S."/>
            <person name="Walk T."/>
            <person name="White J."/>
            <person name="Yandava C."/>
            <person name="Burger G."/>
            <person name="Gray M.W."/>
            <person name="Holland P.W.H."/>
            <person name="King N."/>
            <person name="Lang F.B.F."/>
            <person name="Roger A.J."/>
            <person name="Ruiz-Trillo I."/>
            <person name="Lander E."/>
            <person name="Nusbaum C."/>
        </authorList>
    </citation>
    <scope>NUCLEOTIDE SEQUENCE [LARGE SCALE GENOMIC DNA]</scope>
    <source>
        <strain evidence="12">ATCC 38327</strain>
    </source>
</reference>
<dbReference type="EMBL" id="GG745333">
    <property type="protein sequence ID" value="KNE58414.1"/>
    <property type="molecule type" value="Genomic_DNA"/>
</dbReference>
<dbReference type="OrthoDB" id="409725at2759"/>
<evidence type="ECO:0000256" key="10">
    <source>
        <dbReference type="SAM" id="Phobius"/>
    </source>
</evidence>
<keyword evidence="6" id="KW-0677">Repeat</keyword>
<evidence type="ECO:0000256" key="7">
    <source>
        <dbReference type="ARBA" id="ARBA00022989"/>
    </source>
</evidence>
<sequence>MAGLDCGDTHVCKVVLNTVIPLLGVLTAILVTVAPVKEVLRFRKRQALGNLNPTPYAFIFGNALIWIGYGQFVKDPFVVTPNLLGCVCGAWFTHSAYLYATPRQRWHLDVISLGLLFVVMMSTSVAVLALDYASGRQLLGIVSIIILALFYSSPLTAFAHVVRTKNAAIFSLPLAAACLVNGALWTVYGVVLADWFIWGPNLLGAIVAVMQIVCRIVFGARIVEEPDEEGLTTRVPGMSPAPHADPEKGLLDASSTYSGGSTSARRLRSRTFTKTADHEHMPVLTTSPAPAQNAPPTTATTRVGADAASIEPQHAPAAVVLPLLGDAALAAVADTAAHDGGKSGRA</sequence>
<dbReference type="Gene3D" id="1.20.1280.290">
    <property type="match status" value="2"/>
</dbReference>
<dbReference type="Pfam" id="PF03083">
    <property type="entry name" value="MtN3_slv"/>
    <property type="match status" value="2"/>
</dbReference>
<evidence type="ECO:0000256" key="3">
    <source>
        <dbReference type="ARBA" id="ARBA00022448"/>
    </source>
</evidence>
<dbReference type="GO" id="GO:0016020">
    <property type="term" value="C:membrane"/>
    <property type="evidence" value="ECO:0007669"/>
    <property type="project" value="InterPro"/>
</dbReference>
<evidence type="ECO:0000256" key="5">
    <source>
        <dbReference type="ARBA" id="ARBA00022692"/>
    </source>
</evidence>
<feature type="transmembrane region" description="Helical" evidence="10">
    <location>
        <begin position="14"/>
        <end position="34"/>
    </location>
</feature>
<dbReference type="InterPro" id="IPR004316">
    <property type="entry name" value="SWEET_rpt"/>
</dbReference>